<dbReference type="GO" id="GO:0016758">
    <property type="term" value="F:hexosyltransferase activity"/>
    <property type="evidence" value="ECO:0007669"/>
    <property type="project" value="InterPro"/>
</dbReference>
<dbReference type="AlphaFoldDB" id="A0A2W2DWA2"/>
<gene>
    <name evidence="6" type="ORF">C1J01_25950</name>
</gene>
<keyword evidence="7" id="KW-1185">Reference proteome</keyword>
<evidence type="ECO:0000313" key="7">
    <source>
        <dbReference type="Proteomes" id="UP000249304"/>
    </source>
</evidence>
<comment type="similarity">
    <text evidence="1">Belongs to the UDP-glycosyltransferase family.</text>
</comment>
<evidence type="ECO:0000259" key="5">
    <source>
        <dbReference type="Pfam" id="PF06722"/>
    </source>
</evidence>
<dbReference type="NCBIfam" id="TIGR01426">
    <property type="entry name" value="MGT"/>
    <property type="match status" value="1"/>
</dbReference>
<dbReference type="PANTHER" id="PTHR48043">
    <property type="entry name" value="EG:EG0003.4 PROTEIN-RELATED"/>
    <property type="match status" value="1"/>
</dbReference>
<dbReference type="OrthoDB" id="6620093at2"/>
<accession>A0A2W2DWA2</accession>
<feature type="compositionally biased region" description="Basic and acidic residues" evidence="4">
    <location>
        <begin position="1"/>
        <end position="25"/>
    </location>
</feature>
<feature type="compositionally biased region" description="Low complexity" evidence="4">
    <location>
        <begin position="46"/>
        <end position="58"/>
    </location>
</feature>
<feature type="domain" description="Erythromycin biosynthesis protein CIII-like C-terminal" evidence="5">
    <location>
        <begin position="293"/>
        <end position="421"/>
    </location>
</feature>
<dbReference type="Pfam" id="PF06722">
    <property type="entry name" value="EryCIII-like_C"/>
    <property type="match status" value="1"/>
</dbReference>
<dbReference type="GO" id="GO:0008194">
    <property type="term" value="F:UDP-glycosyltransferase activity"/>
    <property type="evidence" value="ECO:0007669"/>
    <property type="project" value="InterPro"/>
</dbReference>
<organism evidence="6 7">
    <name type="scientific">Nonomuraea aridisoli</name>
    <dbReference type="NCBI Taxonomy" id="2070368"/>
    <lineage>
        <taxon>Bacteria</taxon>
        <taxon>Bacillati</taxon>
        <taxon>Actinomycetota</taxon>
        <taxon>Actinomycetes</taxon>
        <taxon>Streptosporangiales</taxon>
        <taxon>Streptosporangiaceae</taxon>
        <taxon>Nonomuraea</taxon>
    </lineage>
</organism>
<evidence type="ECO:0000256" key="1">
    <source>
        <dbReference type="ARBA" id="ARBA00009995"/>
    </source>
</evidence>
<dbReference type="Proteomes" id="UP000249304">
    <property type="component" value="Unassembled WGS sequence"/>
</dbReference>
<dbReference type="PANTHER" id="PTHR48043:SF145">
    <property type="entry name" value="FI06409P-RELATED"/>
    <property type="match status" value="1"/>
</dbReference>
<dbReference type="CDD" id="cd03784">
    <property type="entry name" value="GT1_Gtf-like"/>
    <property type="match status" value="1"/>
</dbReference>
<dbReference type="SUPFAM" id="SSF53756">
    <property type="entry name" value="UDP-Glycosyltransferase/glycogen phosphorylase"/>
    <property type="match status" value="1"/>
</dbReference>
<name>A0A2W2DWA2_9ACTN</name>
<feature type="region of interest" description="Disordered" evidence="4">
    <location>
        <begin position="1"/>
        <end position="64"/>
    </location>
</feature>
<dbReference type="InterPro" id="IPR002213">
    <property type="entry name" value="UDP_glucos_trans"/>
</dbReference>
<feature type="compositionally biased region" description="Basic residues" evidence="4">
    <location>
        <begin position="34"/>
        <end position="45"/>
    </location>
</feature>
<keyword evidence="2" id="KW-0328">Glycosyltransferase</keyword>
<evidence type="ECO:0000313" key="6">
    <source>
        <dbReference type="EMBL" id="PZG14753.1"/>
    </source>
</evidence>
<dbReference type="InterPro" id="IPR006326">
    <property type="entry name" value="UDPGT_MGT-like"/>
</dbReference>
<dbReference type="FunFam" id="3.40.50.2000:FF:000072">
    <property type="entry name" value="Glycosyl transferase"/>
    <property type="match status" value="1"/>
</dbReference>
<dbReference type="InterPro" id="IPR050271">
    <property type="entry name" value="UDP-glycosyltransferase"/>
</dbReference>
<evidence type="ECO:0000256" key="4">
    <source>
        <dbReference type="SAM" id="MobiDB-lite"/>
    </source>
</evidence>
<proteinExistence type="inferred from homology"/>
<comment type="caution">
    <text evidence="6">The sequence shown here is derived from an EMBL/GenBank/DDBJ whole genome shotgun (WGS) entry which is preliminary data.</text>
</comment>
<dbReference type="Gene3D" id="3.40.50.2000">
    <property type="entry name" value="Glycogen Phosphorylase B"/>
    <property type="match status" value="2"/>
</dbReference>
<protein>
    <submittedName>
        <fullName evidence="6">Glycosyl transferase</fullName>
    </submittedName>
</protein>
<evidence type="ECO:0000256" key="3">
    <source>
        <dbReference type="ARBA" id="ARBA00022679"/>
    </source>
</evidence>
<dbReference type="EMBL" id="POUD01000120">
    <property type="protein sequence ID" value="PZG14753.1"/>
    <property type="molecule type" value="Genomic_DNA"/>
</dbReference>
<evidence type="ECO:0000256" key="2">
    <source>
        <dbReference type="ARBA" id="ARBA00022676"/>
    </source>
</evidence>
<reference evidence="6 7" key="1">
    <citation type="submission" date="2018-01" db="EMBL/GenBank/DDBJ databases">
        <title>Draft genome sequence of Nonomuraea sp. KC333.</title>
        <authorList>
            <person name="Sahin N."/>
            <person name="Saygin H."/>
            <person name="Ay H."/>
        </authorList>
    </citation>
    <scope>NUCLEOTIDE SEQUENCE [LARGE SCALE GENOMIC DNA]</scope>
    <source>
        <strain evidence="6 7">KC333</strain>
    </source>
</reference>
<sequence>MAELTRPAHDRRLARYVHISKERPAGRGGSGPRRAPRRARGRPGRSARPPAGAATGRPRAGRRSARALPRLAHPGHDPLGDALAQVADHVAEHLVLAAEVVPHGAERHARLGRHVAQPGLVRAMGLLLEETKAALAQLDRGERPDLVVHDGTLCWWGRILADRRQVPSVETWPNLVNNDHWSMHHEYTTVNPLSFGFLRTGMRLARFLCKEGFSDVQAFLRGDRAAVRLVMLPRAFQYAGETFGDNYVFVGPGLSERTVEGGWEPPGDGRPVLLVSLGTAYNERPDFYRTVLEAARDRPWHVVLAVGRADPASLGPIPPNVEVHAHVPQLAVLRHARAFVTHAGMGSTMESMHFGVPMVAVPQMAEQRANADRIAELGLGQALPAGGSTGAALWQAVEEVAGDERVRERLRWMRGELAAAGGAAAAADEVERVLN</sequence>
<keyword evidence="3 6" id="KW-0808">Transferase</keyword>
<dbReference type="InterPro" id="IPR010610">
    <property type="entry name" value="EryCIII-like_C"/>
</dbReference>